<name>A0A2U1T8B7_9CORY</name>
<dbReference type="RefSeq" id="WP_108431472.1">
    <property type="nucleotide sequence ID" value="NZ_CP026947.1"/>
</dbReference>
<feature type="domain" description="Glucose-6-phosphate dehydrogenase assembly protein OpcA N-terminal" evidence="1">
    <location>
        <begin position="52"/>
        <end position="149"/>
    </location>
</feature>
<dbReference type="AlphaFoldDB" id="A0A2U1T8B7"/>
<dbReference type="PANTHER" id="PTHR38658:SF1">
    <property type="entry name" value="OXPP CYCLE PROTEIN OPCA-RELATED"/>
    <property type="match status" value="1"/>
</dbReference>
<evidence type="ECO:0000259" key="1">
    <source>
        <dbReference type="Pfam" id="PF10128"/>
    </source>
</evidence>
<comment type="caution">
    <text evidence="3">The sequence shown here is derived from an EMBL/GenBank/DDBJ whole genome shotgun (WGS) entry which is preliminary data.</text>
</comment>
<reference evidence="4" key="1">
    <citation type="submission" date="2018-04" db="EMBL/GenBank/DDBJ databases">
        <authorList>
            <person name="Liu S."/>
            <person name="Wang Z."/>
            <person name="Li J."/>
        </authorList>
    </citation>
    <scope>NUCLEOTIDE SEQUENCE [LARGE SCALE GENOMIC DNA]</scope>
    <source>
        <strain evidence="4">2189</strain>
    </source>
</reference>
<sequence length="308" mass="33121">MIITLPHTTTRTISKTLVKHQEDYAMATGRVLTLIVVADAGDDIDAILSAVRDASHEHPSRVLVVLSNHDSQDSLLDAKVLFGGDSGASETVVMTLHGAMADHPASLVTPLLLPDTPIVAWWPTQAPEDPSAHPIGEIAQRRITNTREGLDGAALQRLTASYRPGDSDMMWSRITSWRGILASAVDRPPHDAIDSVTICGSRDPSVDIAAGWLANRLGVPVERVVAKQENPELFPIYSTTINRASGAVVIEATASRTIRVRVPGQPPAQVAMDQRSTADCLAEELRHLDPDLAYASALFAIREVTVTS</sequence>
<gene>
    <name evidence="3" type="ORF">DF222_02590</name>
</gene>
<keyword evidence="4" id="KW-1185">Reference proteome</keyword>
<dbReference type="Pfam" id="PF10128">
    <property type="entry name" value="OpcA_G6PD_assem"/>
    <property type="match status" value="1"/>
</dbReference>
<accession>A0A2U1T8B7</accession>
<dbReference type="InterPro" id="IPR004555">
    <property type="entry name" value="G6PDH_assembly_OpcA"/>
</dbReference>
<dbReference type="KEGG" id="cyz:C3B44_05370"/>
<evidence type="ECO:0000313" key="3">
    <source>
        <dbReference type="EMBL" id="PWC02250.1"/>
    </source>
</evidence>
<proteinExistence type="predicted"/>
<dbReference type="PANTHER" id="PTHR38658">
    <property type="entry name" value="OXPP CYCLE PROTEIN OPCA-RELATED"/>
    <property type="match status" value="1"/>
</dbReference>
<protein>
    <submittedName>
        <fullName evidence="3">Oxppcycle protein OpcA</fullName>
    </submittedName>
</protein>
<dbReference type="OrthoDB" id="128564at2"/>
<dbReference type="Pfam" id="PF20171">
    <property type="entry name" value="OpcA_G6PD_C"/>
    <property type="match status" value="1"/>
</dbReference>
<dbReference type="InterPro" id="IPR046801">
    <property type="entry name" value="OpcA_G6PD_N"/>
</dbReference>
<dbReference type="InterPro" id="IPR046802">
    <property type="entry name" value="OpcA_G6PD_C"/>
</dbReference>
<dbReference type="Proteomes" id="UP000244989">
    <property type="component" value="Unassembled WGS sequence"/>
</dbReference>
<feature type="domain" description="Glucose-6-phosphate dehydrogenase assembly protein OpcA C-terminal" evidence="2">
    <location>
        <begin position="164"/>
        <end position="298"/>
    </location>
</feature>
<organism evidence="3 4">
    <name type="scientific">Corynebacterium yudongzhengii</name>
    <dbReference type="NCBI Taxonomy" id="2080740"/>
    <lineage>
        <taxon>Bacteria</taxon>
        <taxon>Bacillati</taxon>
        <taxon>Actinomycetota</taxon>
        <taxon>Actinomycetes</taxon>
        <taxon>Mycobacteriales</taxon>
        <taxon>Corynebacteriaceae</taxon>
        <taxon>Corynebacterium</taxon>
    </lineage>
</organism>
<evidence type="ECO:0000259" key="2">
    <source>
        <dbReference type="Pfam" id="PF20171"/>
    </source>
</evidence>
<dbReference type="EMBL" id="QEEZ01000004">
    <property type="protein sequence ID" value="PWC02250.1"/>
    <property type="molecule type" value="Genomic_DNA"/>
</dbReference>
<evidence type="ECO:0000313" key="4">
    <source>
        <dbReference type="Proteomes" id="UP000244989"/>
    </source>
</evidence>